<dbReference type="EMBL" id="BAAANL010000003">
    <property type="protein sequence ID" value="GAA1860908.1"/>
    <property type="molecule type" value="Genomic_DNA"/>
</dbReference>
<accession>A0ABP4ZLJ5</accession>
<sequence>MPSKRDSAAGPDVSHQNCDAKPVTASALMIAVWANNHSNDDGDSVEHVRQWRQSDNAKRAEKQERIATEENRSTEEIENSLHAQLGLAPQG</sequence>
<dbReference type="RefSeq" id="WP_344101807.1">
    <property type="nucleotide sequence ID" value="NZ_BAAANL010000003.1"/>
</dbReference>
<reference evidence="3" key="1">
    <citation type="journal article" date="2019" name="Int. J. Syst. Evol. Microbiol.">
        <title>The Global Catalogue of Microorganisms (GCM) 10K type strain sequencing project: providing services to taxonomists for standard genome sequencing and annotation.</title>
        <authorList>
            <consortium name="The Broad Institute Genomics Platform"/>
            <consortium name="The Broad Institute Genome Sequencing Center for Infectious Disease"/>
            <person name="Wu L."/>
            <person name="Ma J."/>
        </authorList>
    </citation>
    <scope>NUCLEOTIDE SEQUENCE [LARGE SCALE GENOMIC DNA]</scope>
    <source>
        <strain evidence="3">JCM 14326</strain>
    </source>
</reference>
<feature type="region of interest" description="Disordered" evidence="1">
    <location>
        <begin position="52"/>
        <end position="91"/>
    </location>
</feature>
<name>A0ABP4ZLJ5_9MICO</name>
<evidence type="ECO:0000313" key="2">
    <source>
        <dbReference type="EMBL" id="GAA1860908.1"/>
    </source>
</evidence>
<keyword evidence="3" id="KW-1185">Reference proteome</keyword>
<evidence type="ECO:0000256" key="1">
    <source>
        <dbReference type="SAM" id="MobiDB-lite"/>
    </source>
</evidence>
<evidence type="ECO:0000313" key="3">
    <source>
        <dbReference type="Proteomes" id="UP001501094"/>
    </source>
</evidence>
<proteinExistence type="predicted"/>
<protein>
    <submittedName>
        <fullName evidence="2">Uncharacterized protein</fullName>
    </submittedName>
</protein>
<gene>
    <name evidence="2" type="ORF">GCM10009751_18200</name>
</gene>
<dbReference type="Proteomes" id="UP001501094">
    <property type="component" value="Unassembled WGS sequence"/>
</dbReference>
<feature type="compositionally biased region" description="Basic and acidic residues" evidence="1">
    <location>
        <begin position="55"/>
        <end position="75"/>
    </location>
</feature>
<organism evidence="2 3">
    <name type="scientific">Myceligenerans crystallogenes</name>
    <dbReference type="NCBI Taxonomy" id="316335"/>
    <lineage>
        <taxon>Bacteria</taxon>
        <taxon>Bacillati</taxon>
        <taxon>Actinomycetota</taxon>
        <taxon>Actinomycetes</taxon>
        <taxon>Micrococcales</taxon>
        <taxon>Promicromonosporaceae</taxon>
        <taxon>Myceligenerans</taxon>
    </lineage>
</organism>
<comment type="caution">
    <text evidence="2">The sequence shown here is derived from an EMBL/GenBank/DDBJ whole genome shotgun (WGS) entry which is preliminary data.</text>
</comment>